<keyword evidence="1" id="KW-1133">Transmembrane helix</keyword>
<reference evidence="3" key="1">
    <citation type="submission" date="2017-05" db="EMBL/GenBank/DDBJ databases">
        <authorList>
            <person name="Varghese N."/>
            <person name="Submissions S."/>
        </authorList>
    </citation>
    <scope>NUCLEOTIDE SEQUENCE</scope>
    <source>
        <strain evidence="3">DSM 45262</strain>
    </source>
</reference>
<evidence type="ECO:0000313" key="4">
    <source>
        <dbReference type="Proteomes" id="UP001157946"/>
    </source>
</evidence>
<dbReference type="Proteomes" id="UP001157946">
    <property type="component" value="Unassembled WGS sequence"/>
</dbReference>
<comment type="caution">
    <text evidence="3">The sequence shown here is derived from an EMBL/GenBank/DDBJ whole genome shotgun (WGS) entry which is preliminary data.</text>
</comment>
<dbReference type="Pfam" id="PF14436">
    <property type="entry name" value="EndoU_bacteria"/>
    <property type="match status" value="1"/>
</dbReference>
<feature type="domain" description="Bacterial EndoU nuclease" evidence="2">
    <location>
        <begin position="344"/>
        <end position="489"/>
    </location>
</feature>
<keyword evidence="4" id="KW-1185">Reference proteome</keyword>
<feature type="transmembrane region" description="Helical" evidence="1">
    <location>
        <begin position="111"/>
        <end position="128"/>
    </location>
</feature>
<feature type="transmembrane region" description="Helical" evidence="1">
    <location>
        <begin position="133"/>
        <end position="152"/>
    </location>
</feature>
<dbReference type="InterPro" id="IPR029501">
    <property type="entry name" value="EndoU_bac"/>
</dbReference>
<evidence type="ECO:0000313" key="3">
    <source>
        <dbReference type="EMBL" id="SMP22680.1"/>
    </source>
</evidence>
<keyword evidence="1" id="KW-0812">Transmembrane</keyword>
<dbReference type="CDD" id="cd20686">
    <property type="entry name" value="CdiA-CT_Ec-like"/>
    <property type="match status" value="1"/>
</dbReference>
<proteinExistence type="predicted"/>
<feature type="transmembrane region" description="Helical" evidence="1">
    <location>
        <begin position="230"/>
        <end position="252"/>
    </location>
</feature>
<organism evidence="3 4">
    <name type="scientific">Laceyella tengchongensis</name>
    <dbReference type="NCBI Taxonomy" id="574699"/>
    <lineage>
        <taxon>Bacteria</taxon>
        <taxon>Bacillati</taxon>
        <taxon>Bacillota</taxon>
        <taxon>Bacilli</taxon>
        <taxon>Bacillales</taxon>
        <taxon>Thermoactinomycetaceae</taxon>
        <taxon>Laceyella</taxon>
    </lineage>
</organism>
<evidence type="ECO:0000259" key="2">
    <source>
        <dbReference type="Pfam" id="PF14436"/>
    </source>
</evidence>
<dbReference type="EMBL" id="FXTU01000004">
    <property type="protein sequence ID" value="SMP22680.1"/>
    <property type="molecule type" value="Genomic_DNA"/>
</dbReference>
<keyword evidence="1" id="KW-0472">Membrane</keyword>
<name>A0AA45WQ74_9BACL</name>
<gene>
    <name evidence="3" type="ORF">SAMN06265361_10493</name>
</gene>
<protein>
    <submittedName>
        <fullName evidence="3">EndoU nuclease</fullName>
    </submittedName>
</protein>
<dbReference type="AlphaFoldDB" id="A0AA45WQ74"/>
<feature type="transmembrane region" description="Helical" evidence="1">
    <location>
        <begin position="164"/>
        <end position="184"/>
    </location>
</feature>
<accession>A0AA45WQ74</accession>
<evidence type="ECO:0000256" key="1">
    <source>
        <dbReference type="SAM" id="Phobius"/>
    </source>
</evidence>
<sequence length="491" mass="52882">MFKGKWKIATILFLLFVINLSIPHLTFAQTHPWFGTKSEQILLADGIELPTIPSNDPIEIPKVEIPSDPIEIPKVKIPENKVEVPKAEIPKAPVQESTGFIDQLLKWLQKQLSLILALLCLGLGLFLLSTNPLVGTSIVMGMAVSGFGAWMADKDVSSIAQEALIGGIAGLIGLGAGALAFRLIGGRIATMAPPWLGKWLPFVGSGGVAGVADSASFDYMRDGKVDWKKAGFAGLLSVAIGFAGLGIAQYGGKLIGPAVVSKINDIPLTAVSVFKDGTTSAPKTVGDTPFGAWLQRFASNGGSKGTTSEITKDIANIKVKFKKGYDKHLIEVEGFRAKPSIGIKGGHNLSNFEKFILDNFSDQVTDISQVIVYKTQHPKVKGIYEIKYKLPVYDGKSMANGGKGNFTGNWKVYKNPKTVYDPNIISDEQILKLGKEAMAEGIDSKRISLGKGRSPSDTVEGFAEINGEKLKFIGFKDKNTDEIINFFPVIN</sequence>
<dbReference type="RefSeq" id="WP_284724355.1">
    <property type="nucleotide sequence ID" value="NZ_FXTU01000004.1"/>
</dbReference>